<feature type="region of interest" description="Disordered" evidence="1">
    <location>
        <begin position="169"/>
        <end position="198"/>
    </location>
</feature>
<feature type="compositionally biased region" description="Low complexity" evidence="1">
    <location>
        <begin position="169"/>
        <end position="179"/>
    </location>
</feature>
<comment type="caution">
    <text evidence="2">The sequence shown here is derived from an EMBL/GenBank/DDBJ whole genome shotgun (WGS) entry which is preliminary data.</text>
</comment>
<reference evidence="3" key="1">
    <citation type="submission" date="2018-09" db="EMBL/GenBank/DDBJ databases">
        <authorList>
            <person name="Livingstone P.G."/>
            <person name="Whitworth D.E."/>
        </authorList>
    </citation>
    <scope>NUCLEOTIDE SEQUENCE [LARGE SCALE GENOMIC DNA]</scope>
    <source>
        <strain evidence="3">AB050A</strain>
    </source>
</reference>
<organism evidence="2 3">
    <name type="scientific">Corallococcus aberystwythensis</name>
    <dbReference type="NCBI Taxonomy" id="2316722"/>
    <lineage>
        <taxon>Bacteria</taxon>
        <taxon>Pseudomonadati</taxon>
        <taxon>Myxococcota</taxon>
        <taxon>Myxococcia</taxon>
        <taxon>Myxococcales</taxon>
        <taxon>Cystobacterineae</taxon>
        <taxon>Myxococcaceae</taxon>
        <taxon>Corallococcus</taxon>
    </lineage>
</organism>
<evidence type="ECO:0000313" key="2">
    <source>
        <dbReference type="EMBL" id="RKH59032.1"/>
    </source>
</evidence>
<accession>A0A3A8Q2E7</accession>
<evidence type="ECO:0000313" key="3">
    <source>
        <dbReference type="Proteomes" id="UP000267003"/>
    </source>
</evidence>
<keyword evidence="3" id="KW-1185">Reference proteome</keyword>
<sequence length="463" mass="48929">MALDESLTLENLGLALHDTRTQESRRLLEGFFSLKRQVLVELLSDCCANASAVAMGPLESTCYALQDAARWYHPKERCAQLEFELLRLCAQVASRPGHLLLIQSLQRAFRGISDRLLPFMGGDAMRQWVICALDALYARDVQALQHQLPALMKTYDELVLDQLAPVPREQAAPEAPHAQECSHGAPASGSAQDDAPEAHSCVNAQGLRASASATAQDDASEAHSCVNAQGLRAPASATAQDDALEAHSCVEEHDLRAPASGSAQDDAPEAHSCVEEHDLRASASATARDDAFEAQSYLETLDLGGPPPATGQDDAYEVQPFVRERGLGVPASITAQDEASDARSCDEQRGLGRLAPAAEDFGALGVAPRADGHTFPSETDSRELLVPSAPGAAPCEPYGKCTGGDVTSTTPGNLSDCRAGWDASSLEGGIPPEAPSSDFCGHTHEAGHDGDGPLHVTQGRLDC</sequence>
<feature type="compositionally biased region" description="Basic and acidic residues" evidence="1">
    <location>
        <begin position="268"/>
        <end position="278"/>
    </location>
</feature>
<dbReference type="AlphaFoldDB" id="A0A3A8Q2E7"/>
<feature type="compositionally biased region" description="Basic and acidic residues" evidence="1">
    <location>
        <begin position="441"/>
        <end position="452"/>
    </location>
</feature>
<gene>
    <name evidence="2" type="ORF">D7W81_28050</name>
</gene>
<feature type="region of interest" description="Disordered" evidence="1">
    <location>
        <begin position="424"/>
        <end position="463"/>
    </location>
</feature>
<feature type="region of interest" description="Disordered" evidence="1">
    <location>
        <begin position="256"/>
        <end position="278"/>
    </location>
</feature>
<name>A0A3A8Q2E7_9BACT</name>
<dbReference type="EMBL" id="RAWK01000196">
    <property type="protein sequence ID" value="RKH59032.1"/>
    <property type="molecule type" value="Genomic_DNA"/>
</dbReference>
<proteinExistence type="predicted"/>
<dbReference type="Proteomes" id="UP000267003">
    <property type="component" value="Unassembled WGS sequence"/>
</dbReference>
<evidence type="ECO:0000256" key="1">
    <source>
        <dbReference type="SAM" id="MobiDB-lite"/>
    </source>
</evidence>
<protein>
    <submittedName>
        <fullName evidence="2">GntR family transcriptional regulator</fullName>
    </submittedName>
</protein>